<dbReference type="EMBL" id="MHKI01000004">
    <property type="protein sequence ID" value="OGY88120.1"/>
    <property type="molecule type" value="Genomic_DNA"/>
</dbReference>
<evidence type="ECO:0000259" key="6">
    <source>
        <dbReference type="SMART" id="SM00928"/>
    </source>
</evidence>
<reference evidence="7 8" key="1">
    <citation type="journal article" date="2016" name="Nat. Commun.">
        <title>Thousands of microbial genomes shed light on interconnected biogeochemical processes in an aquifer system.</title>
        <authorList>
            <person name="Anantharaman K."/>
            <person name="Brown C.T."/>
            <person name="Hug L.A."/>
            <person name="Sharon I."/>
            <person name="Castelle C.J."/>
            <person name="Probst A.J."/>
            <person name="Thomas B.C."/>
            <person name="Singh A."/>
            <person name="Wilkins M.J."/>
            <person name="Karaoz U."/>
            <person name="Brodie E.L."/>
            <person name="Williams K.H."/>
            <person name="Hubbard S.S."/>
            <person name="Banfield J.F."/>
        </authorList>
    </citation>
    <scope>NUCLEOTIDE SEQUENCE [LARGE SCALE GENOMIC DNA]</scope>
</reference>
<sequence>MNLDLIQKIAQVNLLGRGGAAFPTAKKWEMVKNEPGKQKYVICNVSEGEPKVYKDGYILENYPQELISGILLAMKTIGGSAKGFLYLRKDYYQKYQEKFLKIIGSAPIEIFCEPGGYLGGDESAACEAIEGRCTEPRQKPPYPTQKGLWGCPTLINNAETLYYVDKIFKNSYKNTRLYSVNGNVEKSGVYEFNVDLTIAQVLKENCNFPKIDFFVQVGGGASGRILLANELDQPVSGAGSITVYDQKKTDPYQLMQEWSEFFVRENCDKCTPCREGTLRIREMVAKKKLEVKVLQDLFFVLEQTSFCSLGKSVPTPFYDLLTKVMGIKL</sequence>
<keyword evidence="4" id="KW-0408">Iron</keyword>
<evidence type="ECO:0000256" key="2">
    <source>
        <dbReference type="ARBA" id="ARBA00022485"/>
    </source>
</evidence>
<organism evidence="7 8">
    <name type="scientific">Candidatus Kerfeldbacteria bacterium RIFOXYB2_FULL_38_14</name>
    <dbReference type="NCBI Taxonomy" id="1798547"/>
    <lineage>
        <taxon>Bacteria</taxon>
        <taxon>Candidatus Kerfeldiibacteriota</taxon>
    </lineage>
</organism>
<feature type="domain" description="NADH-ubiquinone oxidoreductase 51kDa subunit iron-sulphur binding" evidence="6">
    <location>
        <begin position="252"/>
        <end position="297"/>
    </location>
</feature>
<dbReference type="InterPro" id="IPR037225">
    <property type="entry name" value="Nuo51_FMN-bd_sf"/>
</dbReference>
<dbReference type="SUPFAM" id="SSF142019">
    <property type="entry name" value="Nqo1 FMN-binding domain-like"/>
    <property type="match status" value="1"/>
</dbReference>
<accession>A0A1G2BIJ4</accession>
<comment type="similarity">
    <text evidence="1">Belongs to the complex I 51 kDa subunit family.</text>
</comment>
<name>A0A1G2BIJ4_9BACT</name>
<dbReference type="Gene3D" id="1.20.1440.230">
    <property type="entry name" value="NADH-ubiquinone oxidoreductase 51kDa subunit, iron-sulphur binding domain"/>
    <property type="match status" value="1"/>
</dbReference>
<dbReference type="Pfam" id="PF01512">
    <property type="entry name" value="Complex1_51K"/>
    <property type="match status" value="1"/>
</dbReference>
<evidence type="ECO:0000313" key="8">
    <source>
        <dbReference type="Proteomes" id="UP000176420"/>
    </source>
</evidence>
<evidence type="ECO:0000256" key="3">
    <source>
        <dbReference type="ARBA" id="ARBA00022723"/>
    </source>
</evidence>
<dbReference type="GO" id="GO:0051539">
    <property type="term" value="F:4 iron, 4 sulfur cluster binding"/>
    <property type="evidence" value="ECO:0007669"/>
    <property type="project" value="UniProtKB-KW"/>
</dbReference>
<keyword evidence="3" id="KW-0479">Metal-binding</keyword>
<evidence type="ECO:0000256" key="4">
    <source>
        <dbReference type="ARBA" id="ARBA00023004"/>
    </source>
</evidence>
<dbReference type="PANTHER" id="PTHR43578:SF3">
    <property type="entry name" value="NADH-QUINONE OXIDOREDUCTASE SUBUNIT F"/>
    <property type="match status" value="1"/>
</dbReference>
<gene>
    <name evidence="7" type="ORF">A2319_01675</name>
</gene>
<dbReference type="Proteomes" id="UP000176420">
    <property type="component" value="Unassembled WGS sequence"/>
</dbReference>
<dbReference type="Pfam" id="PF10589">
    <property type="entry name" value="NADH_4Fe-4S"/>
    <property type="match status" value="1"/>
</dbReference>
<dbReference type="Gene3D" id="3.40.50.11540">
    <property type="entry name" value="NADH-ubiquinone oxidoreductase 51kDa subunit"/>
    <property type="match status" value="1"/>
</dbReference>
<comment type="caution">
    <text evidence="7">The sequence shown here is derived from an EMBL/GenBank/DDBJ whole genome shotgun (WGS) entry which is preliminary data.</text>
</comment>
<dbReference type="SUPFAM" id="SSF140490">
    <property type="entry name" value="Nqo1C-terminal domain-like"/>
    <property type="match status" value="1"/>
</dbReference>
<evidence type="ECO:0000256" key="1">
    <source>
        <dbReference type="ARBA" id="ARBA00007523"/>
    </source>
</evidence>
<dbReference type="SMART" id="SM00928">
    <property type="entry name" value="NADH_4Fe-4S"/>
    <property type="match status" value="1"/>
</dbReference>
<evidence type="ECO:0000313" key="7">
    <source>
        <dbReference type="EMBL" id="OGY88120.1"/>
    </source>
</evidence>
<evidence type="ECO:0000256" key="5">
    <source>
        <dbReference type="ARBA" id="ARBA00023014"/>
    </source>
</evidence>
<protein>
    <recommendedName>
        <fullName evidence="6">NADH-ubiquinone oxidoreductase 51kDa subunit iron-sulphur binding domain-containing protein</fullName>
    </recommendedName>
</protein>
<keyword evidence="2" id="KW-0004">4Fe-4S</keyword>
<keyword evidence="5" id="KW-0411">Iron-sulfur</keyword>
<dbReference type="AlphaFoldDB" id="A0A1G2BIJ4"/>
<dbReference type="PANTHER" id="PTHR43578">
    <property type="entry name" value="NADH-QUINONE OXIDOREDUCTASE SUBUNIT F"/>
    <property type="match status" value="1"/>
</dbReference>
<dbReference type="InterPro" id="IPR011538">
    <property type="entry name" value="Nuo51_FMN-bd"/>
</dbReference>
<dbReference type="InterPro" id="IPR019575">
    <property type="entry name" value="Nuop51_4Fe4S-bd"/>
</dbReference>
<dbReference type="SUPFAM" id="SSF142984">
    <property type="entry name" value="Nqo1 middle domain-like"/>
    <property type="match status" value="1"/>
</dbReference>
<dbReference type="GO" id="GO:0046872">
    <property type="term" value="F:metal ion binding"/>
    <property type="evidence" value="ECO:0007669"/>
    <property type="project" value="UniProtKB-KW"/>
</dbReference>
<proteinExistence type="inferred from homology"/>
<dbReference type="Gene3D" id="3.10.20.600">
    <property type="match status" value="1"/>
</dbReference>
<dbReference type="InterPro" id="IPR037207">
    <property type="entry name" value="Nuop51_4Fe4S-bd_sf"/>
</dbReference>